<dbReference type="InterPro" id="IPR004911">
    <property type="entry name" value="Interferon-induced_GILT"/>
</dbReference>
<name>A0A812RK63_9DINO</name>
<dbReference type="PANTHER" id="PTHR13234">
    <property type="entry name" value="GAMMA-INTERFERON INDUCIBLE LYSOSOMAL THIOL REDUCTASE GILT"/>
    <property type="match status" value="1"/>
</dbReference>
<protein>
    <submittedName>
        <fullName evidence="7">IFI30 protein</fullName>
    </submittedName>
</protein>
<keyword evidence="4 6" id="KW-0732">Signal</keyword>
<keyword evidence="3" id="KW-0964">Secreted</keyword>
<evidence type="ECO:0000313" key="7">
    <source>
        <dbReference type="EMBL" id="CAE7441513.1"/>
    </source>
</evidence>
<sequence>MASKFLCLALLVSARAEDAAKVKVDFFAEAGCPFCREAVAGPVNKTLSTPSVAAIMDFEFFPFGNAYFVTSECKGAGEYDMTARKCFNKKCGAGASQPAQDCFTGSLVCQHGSQECDANRYLACAKKVGKSVLSFMSFTHCVEAKYDTFSKDTVEACADSNQIDKAAVLHCFSSSEGDAAVIAQAKATPEHPGVPFLVVNGQSVDQPENLLKAVCDAYKGTRPDACQTAVLSTQHIFLVA</sequence>
<feature type="chain" id="PRO_5032939717" evidence="6">
    <location>
        <begin position="17"/>
        <end position="240"/>
    </location>
</feature>
<proteinExistence type="inferred from homology"/>
<dbReference type="InterPro" id="IPR036249">
    <property type="entry name" value="Thioredoxin-like_sf"/>
</dbReference>
<dbReference type="GO" id="GO:0005576">
    <property type="term" value="C:extracellular region"/>
    <property type="evidence" value="ECO:0007669"/>
    <property type="project" value="UniProtKB-SubCell"/>
</dbReference>
<accession>A0A812RK63</accession>
<keyword evidence="8" id="KW-1185">Reference proteome</keyword>
<evidence type="ECO:0000256" key="1">
    <source>
        <dbReference type="ARBA" id="ARBA00004613"/>
    </source>
</evidence>
<comment type="similarity">
    <text evidence="2">Belongs to the GILT family.</text>
</comment>
<feature type="signal peptide" evidence="6">
    <location>
        <begin position="1"/>
        <end position="16"/>
    </location>
</feature>
<evidence type="ECO:0000256" key="3">
    <source>
        <dbReference type="ARBA" id="ARBA00022525"/>
    </source>
</evidence>
<keyword evidence="5" id="KW-0325">Glycoprotein</keyword>
<dbReference type="Pfam" id="PF03227">
    <property type="entry name" value="GILT"/>
    <property type="match status" value="1"/>
</dbReference>
<dbReference type="PANTHER" id="PTHR13234:SF8">
    <property type="entry name" value="GAMMA-INTERFERON-INDUCIBLE LYSOSOMAL THIOL REDUCTASE"/>
    <property type="match status" value="1"/>
</dbReference>
<dbReference type="OrthoDB" id="958254at2759"/>
<comment type="subcellular location">
    <subcellularLocation>
        <location evidence="1">Secreted</location>
    </subcellularLocation>
</comment>
<evidence type="ECO:0000256" key="6">
    <source>
        <dbReference type="SAM" id="SignalP"/>
    </source>
</evidence>
<gene>
    <name evidence="7" type="primary">IFI30</name>
    <name evidence="7" type="ORF">SNAT2548_LOCUS24005</name>
</gene>
<evidence type="ECO:0000256" key="2">
    <source>
        <dbReference type="ARBA" id="ARBA00005679"/>
    </source>
</evidence>
<dbReference type="SUPFAM" id="SSF52833">
    <property type="entry name" value="Thioredoxin-like"/>
    <property type="match status" value="1"/>
</dbReference>
<evidence type="ECO:0000313" key="8">
    <source>
        <dbReference type="Proteomes" id="UP000604046"/>
    </source>
</evidence>
<dbReference type="GO" id="GO:0016671">
    <property type="term" value="F:oxidoreductase activity, acting on a sulfur group of donors, disulfide as acceptor"/>
    <property type="evidence" value="ECO:0007669"/>
    <property type="project" value="InterPro"/>
</dbReference>
<dbReference type="Gene3D" id="3.40.30.10">
    <property type="entry name" value="Glutaredoxin"/>
    <property type="match status" value="1"/>
</dbReference>
<evidence type="ECO:0000256" key="5">
    <source>
        <dbReference type="ARBA" id="ARBA00023180"/>
    </source>
</evidence>
<dbReference type="EMBL" id="CAJNDS010002341">
    <property type="protein sequence ID" value="CAE7441513.1"/>
    <property type="molecule type" value="Genomic_DNA"/>
</dbReference>
<comment type="caution">
    <text evidence="7">The sequence shown here is derived from an EMBL/GenBank/DDBJ whole genome shotgun (WGS) entry which is preliminary data.</text>
</comment>
<reference evidence="7" key="1">
    <citation type="submission" date="2021-02" db="EMBL/GenBank/DDBJ databases">
        <authorList>
            <person name="Dougan E. K."/>
            <person name="Rhodes N."/>
            <person name="Thang M."/>
            <person name="Chan C."/>
        </authorList>
    </citation>
    <scope>NUCLEOTIDE SEQUENCE</scope>
</reference>
<evidence type="ECO:0000256" key="4">
    <source>
        <dbReference type="ARBA" id="ARBA00022729"/>
    </source>
</evidence>
<dbReference type="AlphaFoldDB" id="A0A812RK63"/>
<organism evidence="7 8">
    <name type="scientific">Symbiodinium natans</name>
    <dbReference type="NCBI Taxonomy" id="878477"/>
    <lineage>
        <taxon>Eukaryota</taxon>
        <taxon>Sar</taxon>
        <taxon>Alveolata</taxon>
        <taxon>Dinophyceae</taxon>
        <taxon>Suessiales</taxon>
        <taxon>Symbiodiniaceae</taxon>
        <taxon>Symbiodinium</taxon>
    </lineage>
</organism>
<dbReference type="Proteomes" id="UP000604046">
    <property type="component" value="Unassembled WGS sequence"/>
</dbReference>